<keyword evidence="2" id="KW-1185">Reference proteome</keyword>
<proteinExistence type="predicted"/>
<evidence type="ECO:0000313" key="2">
    <source>
        <dbReference type="Proteomes" id="UP001055879"/>
    </source>
</evidence>
<reference evidence="2" key="1">
    <citation type="journal article" date="2022" name="Mol. Ecol. Resour.">
        <title>The genomes of chicory, endive, great burdock and yacon provide insights into Asteraceae palaeo-polyploidization history and plant inulin production.</title>
        <authorList>
            <person name="Fan W."/>
            <person name="Wang S."/>
            <person name="Wang H."/>
            <person name="Wang A."/>
            <person name="Jiang F."/>
            <person name="Liu H."/>
            <person name="Zhao H."/>
            <person name="Xu D."/>
            <person name="Zhang Y."/>
        </authorList>
    </citation>
    <scope>NUCLEOTIDE SEQUENCE [LARGE SCALE GENOMIC DNA]</scope>
    <source>
        <strain evidence="2">cv. Niubang</strain>
    </source>
</reference>
<name>A0ACB8XPL7_ARCLA</name>
<gene>
    <name evidence="1" type="ORF">L6452_38606</name>
</gene>
<evidence type="ECO:0000313" key="1">
    <source>
        <dbReference type="EMBL" id="KAI3672517.1"/>
    </source>
</evidence>
<sequence length="83" mass="9044">MWYSQTTYDIVDATVNESLSKKGADAVTNSENEVSKTSRTQKTNIVNKVISSLAAPSFNLGFSPDKEKVEARAIEKGIMGDET</sequence>
<comment type="caution">
    <text evidence="1">The sequence shown here is derived from an EMBL/GenBank/DDBJ whole genome shotgun (WGS) entry which is preliminary data.</text>
</comment>
<protein>
    <submittedName>
        <fullName evidence="1">Uncharacterized protein</fullName>
    </submittedName>
</protein>
<accession>A0ACB8XPL7</accession>
<dbReference type="EMBL" id="CM042061">
    <property type="protein sequence ID" value="KAI3672517.1"/>
    <property type="molecule type" value="Genomic_DNA"/>
</dbReference>
<organism evidence="1 2">
    <name type="scientific">Arctium lappa</name>
    <name type="common">Greater burdock</name>
    <name type="synonym">Lappa major</name>
    <dbReference type="NCBI Taxonomy" id="4217"/>
    <lineage>
        <taxon>Eukaryota</taxon>
        <taxon>Viridiplantae</taxon>
        <taxon>Streptophyta</taxon>
        <taxon>Embryophyta</taxon>
        <taxon>Tracheophyta</taxon>
        <taxon>Spermatophyta</taxon>
        <taxon>Magnoliopsida</taxon>
        <taxon>eudicotyledons</taxon>
        <taxon>Gunneridae</taxon>
        <taxon>Pentapetalae</taxon>
        <taxon>asterids</taxon>
        <taxon>campanulids</taxon>
        <taxon>Asterales</taxon>
        <taxon>Asteraceae</taxon>
        <taxon>Carduoideae</taxon>
        <taxon>Cardueae</taxon>
        <taxon>Arctiinae</taxon>
        <taxon>Arctium</taxon>
    </lineage>
</organism>
<reference evidence="1 2" key="2">
    <citation type="journal article" date="2022" name="Mol. Ecol. Resour.">
        <title>The genomes of chicory, endive, great burdock and yacon provide insights into Asteraceae paleo-polyploidization history and plant inulin production.</title>
        <authorList>
            <person name="Fan W."/>
            <person name="Wang S."/>
            <person name="Wang H."/>
            <person name="Wang A."/>
            <person name="Jiang F."/>
            <person name="Liu H."/>
            <person name="Zhao H."/>
            <person name="Xu D."/>
            <person name="Zhang Y."/>
        </authorList>
    </citation>
    <scope>NUCLEOTIDE SEQUENCE [LARGE SCALE GENOMIC DNA]</scope>
    <source>
        <strain evidence="2">cv. Niubang</strain>
    </source>
</reference>
<dbReference type="Proteomes" id="UP001055879">
    <property type="component" value="Linkage Group LG15"/>
</dbReference>